<dbReference type="Pfam" id="PF02687">
    <property type="entry name" value="FtsX"/>
    <property type="match status" value="1"/>
</dbReference>
<evidence type="ECO:0000256" key="6">
    <source>
        <dbReference type="ARBA" id="ARBA00022475"/>
    </source>
</evidence>
<dbReference type="KEGG" id="vie:OL234_05405"/>
<evidence type="ECO:0000313" key="15">
    <source>
        <dbReference type="Proteomes" id="UP001179647"/>
    </source>
</evidence>
<feature type="transmembrane region" description="Helical" evidence="11">
    <location>
        <begin position="237"/>
        <end position="263"/>
    </location>
</feature>
<dbReference type="InterPro" id="IPR003838">
    <property type="entry name" value="ABC3_permease_C"/>
</dbReference>
<evidence type="ECO:0000256" key="9">
    <source>
        <dbReference type="ARBA" id="ARBA00023136"/>
    </source>
</evidence>
<evidence type="ECO:0000256" key="5">
    <source>
        <dbReference type="ARBA" id="ARBA00022448"/>
    </source>
</evidence>
<dbReference type="AlphaFoldDB" id="A0AAF0CT41"/>
<comment type="subcellular location">
    <subcellularLocation>
        <location evidence="1">Cell membrane</location>
        <topology evidence="1">Multi-pass membrane protein</topology>
    </subcellularLocation>
</comment>
<evidence type="ECO:0000259" key="13">
    <source>
        <dbReference type="Pfam" id="PF12704"/>
    </source>
</evidence>
<dbReference type="GO" id="GO:0005886">
    <property type="term" value="C:plasma membrane"/>
    <property type="evidence" value="ECO:0007669"/>
    <property type="project" value="UniProtKB-SubCell"/>
</dbReference>
<dbReference type="RefSeq" id="WP_275468226.1">
    <property type="nucleotide sequence ID" value="NZ_CP110232.1"/>
</dbReference>
<comment type="similarity">
    <text evidence="2">Belongs to the ABC-4 integral membrane protein family. HrtB subfamily.</text>
</comment>
<keyword evidence="5" id="KW-0813">Transport</keyword>
<evidence type="ECO:0000256" key="7">
    <source>
        <dbReference type="ARBA" id="ARBA00022692"/>
    </source>
</evidence>
<evidence type="ECO:0000256" key="10">
    <source>
        <dbReference type="ARBA" id="ARBA00024973"/>
    </source>
</evidence>
<evidence type="ECO:0000259" key="12">
    <source>
        <dbReference type="Pfam" id="PF02687"/>
    </source>
</evidence>
<feature type="domain" description="MacB-like periplasmic core" evidence="13">
    <location>
        <begin position="18"/>
        <end position="185"/>
    </location>
</feature>
<evidence type="ECO:0000256" key="2">
    <source>
        <dbReference type="ARBA" id="ARBA00008697"/>
    </source>
</evidence>
<feature type="transmembrane region" description="Helical" evidence="11">
    <location>
        <begin position="291"/>
        <end position="316"/>
    </location>
</feature>
<accession>A0AAF0CT41</accession>
<comment type="function">
    <text evidence="10">Part of the ABC transporter complex hrt involved in hemin import. Responsible for the translocation of the substrate across the membrane.</text>
</comment>
<reference evidence="14" key="1">
    <citation type="submission" date="2022-10" db="EMBL/GenBank/DDBJ databases">
        <title>Vagococcus sp. isolated from poultry meat.</title>
        <authorList>
            <person name="Johansson P."/>
            <person name="Bjorkroth J."/>
        </authorList>
    </citation>
    <scope>NUCLEOTIDE SEQUENCE</scope>
    <source>
        <strain evidence="14">STAA11</strain>
    </source>
</reference>
<proteinExistence type="inferred from homology"/>
<evidence type="ECO:0000256" key="4">
    <source>
        <dbReference type="ARBA" id="ARBA00016962"/>
    </source>
</evidence>
<keyword evidence="7 11" id="KW-0812">Transmembrane</keyword>
<feature type="transmembrane region" description="Helical" evidence="11">
    <location>
        <begin position="322"/>
        <end position="344"/>
    </location>
</feature>
<comment type="subunit">
    <text evidence="3">The complex is composed of two ATP-binding proteins (HrtA), two transmembrane proteins (HrtB) and a solute-binding protein.</text>
</comment>
<protein>
    <recommendedName>
        <fullName evidence="4">Putative hemin transport system permease protein HrtB</fullName>
    </recommendedName>
</protein>
<name>A0AAF0CT41_9ENTE</name>
<evidence type="ECO:0000256" key="8">
    <source>
        <dbReference type="ARBA" id="ARBA00022989"/>
    </source>
</evidence>
<evidence type="ECO:0000256" key="11">
    <source>
        <dbReference type="SAM" id="Phobius"/>
    </source>
</evidence>
<dbReference type="EMBL" id="CP110232">
    <property type="protein sequence ID" value="WEG72423.1"/>
    <property type="molecule type" value="Genomic_DNA"/>
</dbReference>
<feature type="domain" description="ABC3 transporter permease C-terminal" evidence="12">
    <location>
        <begin position="241"/>
        <end position="352"/>
    </location>
</feature>
<feature type="transmembrane region" description="Helical" evidence="11">
    <location>
        <begin position="15"/>
        <end position="39"/>
    </location>
</feature>
<dbReference type="InterPro" id="IPR025857">
    <property type="entry name" value="MacB_PCD"/>
</dbReference>
<dbReference type="PANTHER" id="PTHR43738:SF1">
    <property type="entry name" value="HEMIN TRANSPORT SYSTEM PERMEASE PROTEIN HRTB-RELATED"/>
    <property type="match status" value="1"/>
</dbReference>
<keyword evidence="15" id="KW-1185">Reference proteome</keyword>
<dbReference type="Pfam" id="PF12704">
    <property type="entry name" value="MacB_PCD"/>
    <property type="match status" value="1"/>
</dbReference>
<keyword evidence="9 11" id="KW-0472">Membrane</keyword>
<evidence type="ECO:0000313" key="14">
    <source>
        <dbReference type="EMBL" id="WEG72423.1"/>
    </source>
</evidence>
<keyword evidence="8 11" id="KW-1133">Transmembrane helix</keyword>
<dbReference type="InterPro" id="IPR051125">
    <property type="entry name" value="ABC-4/HrtB_transporter"/>
</dbReference>
<gene>
    <name evidence="14" type="ORF">OL234_05405</name>
</gene>
<organism evidence="14 15">
    <name type="scientific">Vagococcus intermedius</name>
    <dbReference type="NCBI Taxonomy" id="2991418"/>
    <lineage>
        <taxon>Bacteria</taxon>
        <taxon>Bacillati</taxon>
        <taxon>Bacillota</taxon>
        <taxon>Bacilli</taxon>
        <taxon>Lactobacillales</taxon>
        <taxon>Enterococcaceae</taxon>
        <taxon>Vagococcus</taxon>
    </lineage>
</organism>
<sequence>MFLAWNEIKHSKTRFILIISVMVLVSYLVFFLGGLAYGLAQANRTSVDNWKADGIILNSEANGNLTGSTIDLPLAKKVKAKKVTPLGQSTSVATIPGQSDKVNIQVFGVMKNQFISPEITEGNVFSKKNDVVVDDSLKENGIAIGDTFSLSNSDEKLKVTGFTTNSKFNTAPVVYMSLANWQDLKFTQKDPNRQERASALIIKDNQINQLKSPSKDQIIYNMPDFINKIPGYKPQNLTFGLMIGFLFVIAAFVIGIFIYVLTLQKVNMFGVMKAQGIPTSYIARGNVAQTFILATIGVAIGLSLTSLTAVLLPSAVPYQTNYLFLGAFSLVLIGVAILGSLFSVRTIVKIDPLQAIGG</sequence>
<evidence type="ECO:0000256" key="3">
    <source>
        <dbReference type="ARBA" id="ARBA00011131"/>
    </source>
</evidence>
<keyword evidence="6" id="KW-1003">Cell membrane</keyword>
<evidence type="ECO:0000256" key="1">
    <source>
        <dbReference type="ARBA" id="ARBA00004651"/>
    </source>
</evidence>
<dbReference type="Proteomes" id="UP001179647">
    <property type="component" value="Chromosome"/>
</dbReference>
<dbReference type="PANTHER" id="PTHR43738">
    <property type="entry name" value="ABC TRANSPORTER, MEMBRANE PROTEIN"/>
    <property type="match status" value="1"/>
</dbReference>